<protein>
    <submittedName>
        <fullName evidence="2">Uncharacterized protein</fullName>
    </submittedName>
</protein>
<feature type="chain" id="PRO_5008626175" evidence="1">
    <location>
        <begin position="26"/>
        <end position="257"/>
    </location>
</feature>
<evidence type="ECO:0000313" key="3">
    <source>
        <dbReference type="Proteomes" id="UP000093080"/>
    </source>
</evidence>
<feature type="signal peptide" evidence="1">
    <location>
        <begin position="1"/>
        <end position="25"/>
    </location>
</feature>
<comment type="caution">
    <text evidence="2">The sequence shown here is derived from an EMBL/GenBank/DDBJ whole genome shotgun (WGS) entry which is preliminary data.</text>
</comment>
<keyword evidence="1" id="KW-0732">Signal</keyword>
<accession>A0A1B9F430</accession>
<gene>
    <name evidence="2" type="ORF">DBT_2003</name>
</gene>
<dbReference type="AlphaFoldDB" id="A0A1B9F430"/>
<evidence type="ECO:0000313" key="2">
    <source>
        <dbReference type="EMBL" id="OCC14688.1"/>
    </source>
</evidence>
<proteinExistence type="predicted"/>
<reference evidence="2 3" key="1">
    <citation type="submission" date="2016-06" db="EMBL/GenBank/DDBJ databases">
        <title>Respiratory ammonification of nitrate coupled to the oxidation of elemental sulfur in deep-sea autotrophic thermophilic bacteria.</title>
        <authorList>
            <person name="Slobodkina G.B."/>
            <person name="Mardanov A.V."/>
            <person name="Ravin N.V."/>
            <person name="Frolova A.A."/>
            <person name="Viryasiv M.B."/>
            <person name="Chernyh N.A."/>
            <person name="Bonch-Osmolovskaya E.A."/>
            <person name="Slobodkin A.I."/>
        </authorList>
    </citation>
    <scope>NUCLEOTIDE SEQUENCE [LARGE SCALE GENOMIC DNA]</scope>
    <source>
        <strain evidence="2 3">S69</strain>
    </source>
</reference>
<dbReference type="PATRIC" id="fig|1156395.6.peg.2026"/>
<dbReference type="Proteomes" id="UP000093080">
    <property type="component" value="Unassembled WGS sequence"/>
</dbReference>
<sequence>MKKVLGTLAVFFVFMAFLVPDTAHSIPTKLTIRVKAKDAKFIGSSMGGAFVLVKDVMTGEVLAKGFTKGGTGNTKLLMKTPIARGVKIGEKAAKFDAILDIDEPKKVEIIAQAPYAQPQAMQKVSVTTWVIPGKDITGDGIILELPGYVVDILNPSAHTMIKGAAKIKLTASVTPMCGCPVSPKTFWHPDAIEVAAIVKKNNKIVDTIPMKFSGKTNIFEADLDLTQKGAYTITVYAFDKETGNTGVDMTSVIILKK</sequence>
<dbReference type="RefSeq" id="WP_067619716.1">
    <property type="nucleotide sequence ID" value="NZ_MAGO01000010.1"/>
</dbReference>
<organism evidence="2 3">
    <name type="scientific">Dissulfuribacter thermophilus</name>
    <dbReference type="NCBI Taxonomy" id="1156395"/>
    <lineage>
        <taxon>Bacteria</taxon>
        <taxon>Pseudomonadati</taxon>
        <taxon>Thermodesulfobacteriota</taxon>
        <taxon>Dissulfuribacteria</taxon>
        <taxon>Dissulfuribacterales</taxon>
        <taxon>Dissulfuribacteraceae</taxon>
        <taxon>Dissulfuribacter</taxon>
    </lineage>
</organism>
<name>A0A1B9F430_9BACT</name>
<keyword evidence="3" id="KW-1185">Reference proteome</keyword>
<dbReference type="EMBL" id="MAGO01000010">
    <property type="protein sequence ID" value="OCC14688.1"/>
    <property type="molecule type" value="Genomic_DNA"/>
</dbReference>
<evidence type="ECO:0000256" key="1">
    <source>
        <dbReference type="SAM" id="SignalP"/>
    </source>
</evidence>